<evidence type="ECO:0000256" key="1">
    <source>
        <dbReference type="ARBA" id="ARBA00010541"/>
    </source>
</evidence>
<dbReference type="GO" id="GO:0004252">
    <property type="term" value="F:serine-type endopeptidase activity"/>
    <property type="evidence" value="ECO:0007669"/>
    <property type="project" value="InterPro"/>
</dbReference>
<dbReference type="InterPro" id="IPR009003">
    <property type="entry name" value="Peptidase_S1_PA"/>
</dbReference>
<evidence type="ECO:0000313" key="8">
    <source>
        <dbReference type="Proteomes" id="UP000182624"/>
    </source>
</evidence>
<dbReference type="RefSeq" id="WP_074887942.1">
    <property type="nucleotide sequence ID" value="NZ_FOXO01000013.1"/>
</dbReference>
<dbReference type="OrthoDB" id="1765023at2"/>
<dbReference type="InterPro" id="IPR001940">
    <property type="entry name" value="Peptidase_S1C"/>
</dbReference>
<sequence>MPLNPEDNKNENLANTDFISEKIKQRPINRKKLLRRTVITVSLAVIFGMVACLTFLILQPVFSDKLYPEKEPEMISFPEEKPSEELTPEEMFADDNQIAASEALSLEESQKDQIDQAIASYSFDAYDYEKMITSLRKVTTQVEKNIVKVTSISSDSNWFTDSYETKGSTSGLIVADNGTNLYVLVPSASVSDAESIGVTFCDGATATAEISLIDTITGQCVLTVRRTQLAEGTRQTISPAELGSSSAGSLTGSPVIAVGSPIGIQDSIAYGIVTSEKSPMNLVDSCYKLITTDIYGSSDATGVLINLKGQVIGIIDTSHNSTGMSNQICGIGITELKPLIEDLSNARPRPYLGIHGATVPLDMQNTLNLPSGAYISSTEMGSPAMRAGLQSGDIITSFNGYDINTYDHLITRLAGCSPDDVISITIMRQAPNEYIELEIEATMSSSTTK</sequence>
<feature type="domain" description="PDZ" evidence="5">
    <location>
        <begin position="356"/>
        <end position="408"/>
    </location>
</feature>
<dbReference type="Pfam" id="PF13180">
    <property type="entry name" value="PDZ_2"/>
    <property type="match status" value="1"/>
</dbReference>
<dbReference type="Pfam" id="PF13365">
    <property type="entry name" value="Trypsin_2"/>
    <property type="match status" value="1"/>
</dbReference>
<evidence type="ECO:0000256" key="3">
    <source>
        <dbReference type="ARBA" id="ARBA00022801"/>
    </source>
</evidence>
<evidence type="ECO:0000259" key="6">
    <source>
        <dbReference type="PROSITE" id="PS50839"/>
    </source>
</evidence>
<feature type="transmembrane region" description="Helical" evidence="4">
    <location>
        <begin position="33"/>
        <end position="58"/>
    </location>
</feature>
<gene>
    <name evidence="7" type="ORF">SAMN04487928_11371</name>
</gene>
<keyword evidence="8" id="KW-1185">Reference proteome</keyword>
<evidence type="ECO:0000256" key="4">
    <source>
        <dbReference type="SAM" id="Phobius"/>
    </source>
</evidence>
<dbReference type="PANTHER" id="PTHR22939">
    <property type="entry name" value="SERINE PROTEASE FAMILY S1C HTRA-RELATED"/>
    <property type="match status" value="1"/>
</dbReference>
<proteinExistence type="inferred from homology"/>
<dbReference type="AlphaFoldDB" id="A0A1I5UM18"/>
<keyword evidence="4" id="KW-0812">Transmembrane</keyword>
<dbReference type="PANTHER" id="PTHR22939:SF129">
    <property type="entry name" value="SERINE PROTEASE HTRA2, MITOCHONDRIAL"/>
    <property type="match status" value="1"/>
</dbReference>
<keyword evidence="4" id="KW-1133">Transmembrane helix</keyword>
<protein>
    <submittedName>
        <fullName evidence="7">Serine protease Do</fullName>
    </submittedName>
</protein>
<dbReference type="InterPro" id="IPR036034">
    <property type="entry name" value="PDZ_sf"/>
</dbReference>
<dbReference type="PROSITE" id="PS50106">
    <property type="entry name" value="PDZ"/>
    <property type="match status" value="1"/>
</dbReference>
<comment type="similarity">
    <text evidence="1">Belongs to the peptidase S1C family.</text>
</comment>
<evidence type="ECO:0000256" key="2">
    <source>
        <dbReference type="ARBA" id="ARBA00022670"/>
    </source>
</evidence>
<accession>A0A1I5UM18</accession>
<dbReference type="InterPro" id="IPR001478">
    <property type="entry name" value="PDZ"/>
</dbReference>
<dbReference type="PRINTS" id="PR00834">
    <property type="entry name" value="PROTEASES2C"/>
</dbReference>
<dbReference type="InterPro" id="IPR006189">
    <property type="entry name" value="CHASE_dom"/>
</dbReference>
<evidence type="ECO:0000313" key="7">
    <source>
        <dbReference type="EMBL" id="SFP96272.1"/>
    </source>
</evidence>
<dbReference type="Gene3D" id="2.40.10.10">
    <property type="entry name" value="Trypsin-like serine proteases"/>
    <property type="match status" value="2"/>
</dbReference>
<keyword evidence="2 7" id="KW-0645">Protease</keyword>
<dbReference type="InterPro" id="IPR043504">
    <property type="entry name" value="Peptidase_S1_PA_chymotrypsin"/>
</dbReference>
<dbReference type="EMBL" id="FOXO01000013">
    <property type="protein sequence ID" value="SFP96272.1"/>
    <property type="molecule type" value="Genomic_DNA"/>
</dbReference>
<dbReference type="GO" id="GO:0006508">
    <property type="term" value="P:proteolysis"/>
    <property type="evidence" value="ECO:0007669"/>
    <property type="project" value="UniProtKB-KW"/>
</dbReference>
<dbReference type="SUPFAM" id="SSF50494">
    <property type="entry name" value="Trypsin-like serine proteases"/>
    <property type="match status" value="1"/>
</dbReference>
<reference evidence="8" key="1">
    <citation type="submission" date="2016-10" db="EMBL/GenBank/DDBJ databases">
        <authorList>
            <person name="Varghese N."/>
            <person name="Submissions S."/>
        </authorList>
    </citation>
    <scope>NUCLEOTIDE SEQUENCE [LARGE SCALE GENOMIC DNA]</scope>
    <source>
        <strain evidence="8">P18</strain>
    </source>
</reference>
<dbReference type="PROSITE" id="PS50839">
    <property type="entry name" value="CHASE"/>
    <property type="match status" value="1"/>
</dbReference>
<dbReference type="Proteomes" id="UP000182624">
    <property type="component" value="Unassembled WGS sequence"/>
</dbReference>
<keyword evidence="3" id="KW-0378">Hydrolase</keyword>
<feature type="domain" description="CHASE" evidence="6">
    <location>
        <begin position="1"/>
        <end position="64"/>
    </location>
</feature>
<evidence type="ECO:0000259" key="5">
    <source>
        <dbReference type="PROSITE" id="PS50106"/>
    </source>
</evidence>
<dbReference type="SUPFAM" id="SSF50156">
    <property type="entry name" value="PDZ domain-like"/>
    <property type="match status" value="1"/>
</dbReference>
<dbReference type="Gene3D" id="2.30.42.10">
    <property type="match status" value="1"/>
</dbReference>
<name>A0A1I5UM18_9FIRM</name>
<keyword evidence="4" id="KW-0472">Membrane</keyword>
<organism evidence="7 8">
    <name type="scientific">Butyrivibrio proteoclasticus</name>
    <dbReference type="NCBI Taxonomy" id="43305"/>
    <lineage>
        <taxon>Bacteria</taxon>
        <taxon>Bacillati</taxon>
        <taxon>Bacillota</taxon>
        <taxon>Clostridia</taxon>
        <taxon>Lachnospirales</taxon>
        <taxon>Lachnospiraceae</taxon>
        <taxon>Butyrivibrio</taxon>
    </lineage>
</organism>
<dbReference type="SMART" id="SM00228">
    <property type="entry name" value="PDZ"/>
    <property type="match status" value="1"/>
</dbReference>